<dbReference type="PANTHER" id="PTHR42754">
    <property type="entry name" value="ENDOGLUCANASE"/>
    <property type="match status" value="1"/>
</dbReference>
<accession>A0A7V5Y0Q3</accession>
<reference evidence="1" key="1">
    <citation type="journal article" date="2020" name="mSystems">
        <title>Genome- and Community-Level Interaction Insights into Carbon Utilization and Element Cycling Functions of Hydrothermarchaeota in Hydrothermal Sediment.</title>
        <authorList>
            <person name="Zhou Z."/>
            <person name="Liu Y."/>
            <person name="Xu W."/>
            <person name="Pan J."/>
            <person name="Luo Z.H."/>
            <person name="Li M."/>
        </authorList>
    </citation>
    <scope>NUCLEOTIDE SEQUENCE [LARGE SCALE GENOMIC DNA]</scope>
    <source>
        <strain evidence="1">SpSt-791</strain>
    </source>
</reference>
<dbReference type="Pfam" id="PF06739">
    <property type="entry name" value="SBBP"/>
    <property type="match status" value="2"/>
</dbReference>
<dbReference type="SUPFAM" id="SSF63829">
    <property type="entry name" value="Calcium-dependent phosphotriesterase"/>
    <property type="match status" value="1"/>
</dbReference>
<name>A0A7V5Y0Q3_UNCW3</name>
<dbReference type="InterPro" id="IPR011047">
    <property type="entry name" value="Quinoprotein_ADH-like_sf"/>
</dbReference>
<dbReference type="AlphaFoldDB" id="A0A7V5Y0Q3"/>
<dbReference type="SUPFAM" id="SSF50998">
    <property type="entry name" value="Quinoprotein alcohol dehydrogenase-like"/>
    <property type="match status" value="1"/>
</dbReference>
<gene>
    <name evidence="1" type="ORF">ENV79_05165</name>
</gene>
<dbReference type="InterPro" id="IPR010620">
    <property type="entry name" value="SBBP_repeat"/>
</dbReference>
<protein>
    <recommendedName>
        <fullName evidence="2">Bulb-type lectin domain-containing protein</fullName>
    </recommendedName>
</protein>
<sequence length="444" mass="50432">MVLIILTFLFNQVNEVWRFAYEGAGDDFGYFLTIDRSGNLIGVGISESTNTNDDIILVKLKPSGELLWLKRFGGSENEAVSGVVVDNENSVYICGASYSPNNNWDYLILKYDSLGNLLWQRTFGASGYDYARGITIDDFFNIYLTGISQSVDGSFVATYKLNKNGEVIWERFHSENNSLANSGEKIIYDGRGNIFITGSTDFSVSGSDILTIKYDTAGNFYWSRVYGTVDKNEWGKVIGIDSSRNVLIAGYDYHPDLGENWIILKYNQNGQRLFQRTYGYPGPDDEPKSIAIDENNNLYLTGFLDLYFVITKLSPTGSIIWERRIDGGWGNKIVYYHNSLYAVGSNNDLLTVKYDKEGNECWRISFNSGNFDEGNDILIKEDGIYVIGTANQNFLIIKYEESSAVKEKAANQKRKKLFDIIGRRFISKKPLRIYFNRGKRLSFY</sequence>
<organism evidence="1">
    <name type="scientific">candidate division WOR-3 bacterium</name>
    <dbReference type="NCBI Taxonomy" id="2052148"/>
    <lineage>
        <taxon>Bacteria</taxon>
        <taxon>Bacteria division WOR-3</taxon>
    </lineage>
</organism>
<evidence type="ECO:0008006" key="2">
    <source>
        <dbReference type="Google" id="ProtNLM"/>
    </source>
</evidence>
<dbReference type="InterPro" id="IPR015943">
    <property type="entry name" value="WD40/YVTN_repeat-like_dom_sf"/>
</dbReference>
<dbReference type="Gene3D" id="2.130.10.10">
    <property type="entry name" value="YVTN repeat-like/Quinoprotein amine dehydrogenase"/>
    <property type="match status" value="1"/>
</dbReference>
<evidence type="ECO:0000313" key="1">
    <source>
        <dbReference type="EMBL" id="HHR49006.1"/>
    </source>
</evidence>
<dbReference type="EMBL" id="DTHS01000031">
    <property type="protein sequence ID" value="HHR49006.1"/>
    <property type="molecule type" value="Genomic_DNA"/>
</dbReference>
<dbReference type="PANTHER" id="PTHR42754:SF1">
    <property type="entry name" value="LIPOPROTEIN"/>
    <property type="match status" value="1"/>
</dbReference>
<proteinExistence type="predicted"/>
<comment type="caution">
    <text evidence="1">The sequence shown here is derived from an EMBL/GenBank/DDBJ whole genome shotgun (WGS) entry which is preliminary data.</text>
</comment>